<evidence type="ECO:0000313" key="2">
    <source>
        <dbReference type="EMBL" id="GAG26687.1"/>
    </source>
</evidence>
<keyword evidence="1" id="KW-1133">Transmembrane helix</keyword>
<keyword evidence="1" id="KW-0812">Transmembrane</keyword>
<proteinExistence type="predicted"/>
<protein>
    <submittedName>
        <fullName evidence="2">Uncharacterized protein</fullName>
    </submittedName>
</protein>
<feature type="non-terminal residue" evidence="2">
    <location>
        <position position="1"/>
    </location>
</feature>
<reference evidence="2" key="1">
    <citation type="journal article" date="2014" name="Front. Microbiol.">
        <title>High frequency of phylogenetically diverse reductive dehalogenase-homologous genes in deep subseafloor sedimentary metagenomes.</title>
        <authorList>
            <person name="Kawai M."/>
            <person name="Futagami T."/>
            <person name="Toyoda A."/>
            <person name="Takaki Y."/>
            <person name="Nishi S."/>
            <person name="Hori S."/>
            <person name="Arai W."/>
            <person name="Tsubouchi T."/>
            <person name="Morono Y."/>
            <person name="Uchiyama I."/>
            <person name="Ito T."/>
            <person name="Fujiyama A."/>
            <person name="Inagaki F."/>
            <person name="Takami H."/>
        </authorList>
    </citation>
    <scope>NUCLEOTIDE SEQUENCE</scope>
    <source>
        <strain evidence="2">Expedition CK06-06</strain>
    </source>
</reference>
<evidence type="ECO:0000256" key="1">
    <source>
        <dbReference type="SAM" id="Phobius"/>
    </source>
</evidence>
<keyword evidence="1" id="KW-0472">Membrane</keyword>
<dbReference type="AlphaFoldDB" id="X0WTZ5"/>
<dbReference type="EMBL" id="BARS01036188">
    <property type="protein sequence ID" value="GAG26687.1"/>
    <property type="molecule type" value="Genomic_DNA"/>
</dbReference>
<feature type="transmembrane region" description="Helical" evidence="1">
    <location>
        <begin position="12"/>
        <end position="33"/>
    </location>
</feature>
<comment type="caution">
    <text evidence="2">The sequence shown here is derived from an EMBL/GenBank/DDBJ whole genome shotgun (WGS) entry which is preliminary data.</text>
</comment>
<sequence>PSTEAKGITLSLFCLVRLLIISLLIPSGIYASCSEKLRLSKGRAAIEKFPGEGDIDILFLESKNKIIDNKARDDINPIFAHFFSRKDFFLISILFDFSFSHLSISDL</sequence>
<gene>
    <name evidence="2" type="ORF">S01H1_55651</name>
</gene>
<accession>X0WTZ5</accession>
<name>X0WTZ5_9ZZZZ</name>
<organism evidence="2">
    <name type="scientific">marine sediment metagenome</name>
    <dbReference type="NCBI Taxonomy" id="412755"/>
    <lineage>
        <taxon>unclassified sequences</taxon>
        <taxon>metagenomes</taxon>
        <taxon>ecological metagenomes</taxon>
    </lineage>
</organism>